<dbReference type="SUPFAM" id="SSF52768">
    <property type="entry name" value="Arginase/deacetylase"/>
    <property type="match status" value="1"/>
</dbReference>
<dbReference type="RefSeq" id="WP_163992189.1">
    <property type="nucleotide sequence ID" value="NZ_WUEY01000020.1"/>
</dbReference>
<feature type="binding site" evidence="4">
    <location>
        <position position="158"/>
    </location>
    <ligand>
        <name>Mn(2+)</name>
        <dbReference type="ChEBI" id="CHEBI:29035"/>
        <label>1</label>
    </ligand>
</feature>
<dbReference type="Proteomes" id="UP000483035">
    <property type="component" value="Unassembled WGS sequence"/>
</dbReference>
<dbReference type="PANTHER" id="PTHR11358">
    <property type="entry name" value="ARGINASE/AGMATINASE"/>
    <property type="match status" value="1"/>
</dbReference>
<proteinExistence type="inferred from homology"/>
<evidence type="ECO:0000256" key="1">
    <source>
        <dbReference type="ARBA" id="ARBA00009227"/>
    </source>
</evidence>
<evidence type="ECO:0000313" key="7">
    <source>
        <dbReference type="Proteomes" id="UP000483035"/>
    </source>
</evidence>
<dbReference type="InterPro" id="IPR023696">
    <property type="entry name" value="Ureohydrolase_dom_sf"/>
</dbReference>
<dbReference type="PIRSF" id="PIRSF036979">
    <property type="entry name" value="Arginase"/>
    <property type="match status" value="1"/>
</dbReference>
<dbReference type="NCBIfam" id="TIGR01230">
    <property type="entry name" value="agmatinase"/>
    <property type="match status" value="1"/>
</dbReference>
<organism evidence="6 7">
    <name type="scientific">Rhizobium lusitanum</name>
    <dbReference type="NCBI Taxonomy" id="293958"/>
    <lineage>
        <taxon>Bacteria</taxon>
        <taxon>Pseudomonadati</taxon>
        <taxon>Pseudomonadota</taxon>
        <taxon>Alphaproteobacteria</taxon>
        <taxon>Hyphomicrobiales</taxon>
        <taxon>Rhizobiaceae</taxon>
        <taxon>Rhizobium/Agrobacterium group</taxon>
        <taxon>Rhizobium</taxon>
    </lineage>
</organism>
<feature type="binding site" evidence="4">
    <location>
        <position position="154"/>
    </location>
    <ligand>
        <name>Mn(2+)</name>
        <dbReference type="ChEBI" id="CHEBI:29035"/>
        <label>1</label>
    </ligand>
</feature>
<comment type="similarity">
    <text evidence="1">Belongs to the arginase family. Agmatinase subfamily.</text>
</comment>
<evidence type="ECO:0000313" key="6">
    <source>
        <dbReference type="EMBL" id="NEI73659.1"/>
    </source>
</evidence>
<comment type="caution">
    <text evidence="6">The sequence shown here is derived from an EMBL/GenBank/DDBJ whole genome shotgun (WGS) entry which is preliminary data.</text>
</comment>
<dbReference type="PROSITE" id="PS01053">
    <property type="entry name" value="ARGINASE_1"/>
    <property type="match status" value="1"/>
</dbReference>
<evidence type="ECO:0000256" key="4">
    <source>
        <dbReference type="PIRSR" id="PIRSR036979-1"/>
    </source>
</evidence>
<feature type="binding site" evidence="4">
    <location>
        <position position="242"/>
    </location>
    <ligand>
        <name>Mn(2+)</name>
        <dbReference type="ChEBI" id="CHEBI:29035"/>
        <label>1</label>
    </ligand>
</feature>
<feature type="binding site" evidence="4">
    <location>
        <position position="240"/>
    </location>
    <ligand>
        <name>Mn(2+)</name>
        <dbReference type="ChEBI" id="CHEBI:29035"/>
        <label>1</label>
    </ligand>
</feature>
<dbReference type="GO" id="GO:0033389">
    <property type="term" value="P:putrescine biosynthetic process from arginine, via agmatine"/>
    <property type="evidence" value="ECO:0007669"/>
    <property type="project" value="TreeGrafter"/>
</dbReference>
<comment type="cofactor">
    <cofactor evidence="4">
        <name>Mn(2+)</name>
        <dbReference type="ChEBI" id="CHEBI:29035"/>
    </cofactor>
    <text evidence="4">Binds 2 manganese ions per subunit.</text>
</comment>
<dbReference type="InterPro" id="IPR020855">
    <property type="entry name" value="Ureohydrolase_Mn_BS"/>
</dbReference>
<name>A0A6L9UE90_9HYPH</name>
<dbReference type="PANTHER" id="PTHR11358:SF26">
    <property type="entry name" value="GUANIDINO ACID HYDROLASE, MITOCHONDRIAL"/>
    <property type="match status" value="1"/>
</dbReference>
<dbReference type="GO" id="GO:0008783">
    <property type="term" value="F:agmatinase activity"/>
    <property type="evidence" value="ECO:0007669"/>
    <property type="project" value="UniProtKB-EC"/>
</dbReference>
<dbReference type="PROSITE" id="PS51409">
    <property type="entry name" value="ARGINASE_2"/>
    <property type="match status" value="1"/>
</dbReference>
<dbReference type="EC" id="3.5.3.11" evidence="6"/>
<keyword evidence="4" id="KW-0464">Manganese</keyword>
<feature type="binding site" evidence="4">
    <location>
        <position position="132"/>
    </location>
    <ligand>
        <name>Mn(2+)</name>
        <dbReference type="ChEBI" id="CHEBI:29035"/>
        <label>1</label>
    </ligand>
</feature>
<feature type="binding site" evidence="4">
    <location>
        <position position="156"/>
    </location>
    <ligand>
        <name>Mn(2+)</name>
        <dbReference type="ChEBI" id="CHEBI:29035"/>
        <label>1</label>
    </ligand>
</feature>
<accession>A0A6L9UE90</accession>
<dbReference type="EMBL" id="WUEY01000020">
    <property type="protein sequence ID" value="NEI73659.1"/>
    <property type="molecule type" value="Genomic_DNA"/>
</dbReference>
<reference evidence="6 7" key="1">
    <citation type="submission" date="2019-12" db="EMBL/GenBank/DDBJ databases">
        <title>Rhizobium genotypes associated with high levels of biological nitrogen fixation by grain legumes in a temperate-maritime cropping system.</title>
        <authorList>
            <person name="Maluk M."/>
            <person name="Francesc Ferrando Molina F."/>
            <person name="Lopez Del Egido L."/>
            <person name="Lafos M."/>
            <person name="Langarica-Fuentes A."/>
            <person name="Gebre Yohannes G."/>
            <person name="Young M.W."/>
            <person name="Martin P."/>
            <person name="Gantlett R."/>
            <person name="Kenicer G."/>
            <person name="Hawes C."/>
            <person name="Begg G.S."/>
            <person name="Quilliam R.S."/>
            <person name="Squire G.R."/>
            <person name="Poole P.S."/>
            <person name="Young P.W."/>
            <person name="Iannetta P.M."/>
            <person name="James E.K."/>
        </authorList>
    </citation>
    <scope>NUCLEOTIDE SEQUENCE [LARGE SCALE GENOMIC DNA]</scope>
    <source>
        <strain evidence="6 7">JHI1118</strain>
    </source>
</reference>
<evidence type="ECO:0000256" key="2">
    <source>
        <dbReference type="ARBA" id="ARBA00022723"/>
    </source>
</evidence>
<dbReference type="Gene3D" id="3.40.800.10">
    <property type="entry name" value="Ureohydrolase domain"/>
    <property type="match status" value="1"/>
</dbReference>
<dbReference type="Pfam" id="PF00491">
    <property type="entry name" value="Arginase"/>
    <property type="match status" value="1"/>
</dbReference>
<protein>
    <submittedName>
        <fullName evidence="6">Agmatinase</fullName>
        <ecNumber evidence="6">3.5.3.11</ecNumber>
    </submittedName>
</protein>
<gene>
    <name evidence="6" type="primary">speB</name>
    <name evidence="6" type="ORF">GR212_29330</name>
</gene>
<dbReference type="InterPro" id="IPR005925">
    <property type="entry name" value="Agmatinase-rel"/>
</dbReference>
<keyword evidence="2 4" id="KW-0479">Metal-binding</keyword>
<keyword evidence="3 5" id="KW-0378">Hydrolase</keyword>
<dbReference type="GO" id="GO:0046872">
    <property type="term" value="F:metal ion binding"/>
    <property type="evidence" value="ECO:0007669"/>
    <property type="project" value="UniProtKB-KW"/>
</dbReference>
<dbReference type="InterPro" id="IPR006035">
    <property type="entry name" value="Ureohydrolase"/>
</dbReference>
<dbReference type="AlphaFoldDB" id="A0A6L9UE90"/>
<evidence type="ECO:0000256" key="5">
    <source>
        <dbReference type="RuleBase" id="RU003684"/>
    </source>
</evidence>
<sequence>MTRPRYSASLPSVGLTSFLRAPVVEDFNKVDADVAFLGVPYDGGNGWRPGTRFGPREIRNLSVRYGAWGGHSANGYWDIKDRKRYLDGVTMADCGDVDIAFYDFDRNAERITSSIESILDQSALPVIIGGDHSVTFPNVCAFSRFETIDIVHIDAHMDWRDEIDGVRHANAMPMRRIKELPFVRNMIQIGIRDVRTTADQVRDAEEAGAIVITRDEVRDEGIKGILGRFPELGNVFVSIDIDGLDPSVAPGTGSPTPDGLLYHEVRGLLKGVATAGNVVGFDLVEVNPMVDEGGRTCLLASVMILEFLGAIFANRKPSSK</sequence>
<evidence type="ECO:0000256" key="3">
    <source>
        <dbReference type="ARBA" id="ARBA00022801"/>
    </source>
</evidence>